<evidence type="ECO:0000313" key="1">
    <source>
        <dbReference type="EMBL" id="PKC53269.1"/>
    </source>
</evidence>
<dbReference type="VEuPathDB" id="FungiDB:RhiirA1_479634"/>
<proteinExistence type="predicted"/>
<dbReference type="AlphaFoldDB" id="A0A2N0QQF0"/>
<dbReference type="EMBL" id="LLXH01004431">
    <property type="protein sequence ID" value="PKC53269.1"/>
    <property type="molecule type" value="Genomic_DNA"/>
</dbReference>
<dbReference type="Proteomes" id="UP000232688">
    <property type="component" value="Unassembled WGS sequence"/>
</dbReference>
<sequence>MARLKKRAQHYQKIAKKRKKAVPDFIFDKTFPDMVKHKELIFSTKKVIYHKTEGFGKVLWELTLDNIN</sequence>
<comment type="caution">
    <text evidence="1">The sequence shown here is derived from an EMBL/GenBank/DDBJ whole genome shotgun (WGS) entry which is preliminary data.</text>
</comment>
<name>A0A2N0QQF0_9GLOM</name>
<reference evidence="1 2" key="2">
    <citation type="submission" date="2017-10" db="EMBL/GenBank/DDBJ databases">
        <title>Genome analyses suggest a sexual origin of heterokaryosis in a supposedly ancient asexual fungus.</title>
        <authorList>
            <person name="Corradi N."/>
            <person name="Sedzielewska K."/>
            <person name="Noel J."/>
            <person name="Charron P."/>
            <person name="Farinelli L."/>
            <person name="Marton T."/>
            <person name="Kruger M."/>
            <person name="Pelin A."/>
            <person name="Brachmann A."/>
            <person name="Corradi N."/>
        </authorList>
    </citation>
    <scope>NUCLEOTIDE SEQUENCE [LARGE SCALE GENOMIC DNA]</scope>
    <source>
        <strain evidence="1 2">A1</strain>
    </source>
</reference>
<reference evidence="1 2" key="1">
    <citation type="submission" date="2017-10" db="EMBL/GenBank/DDBJ databases">
        <title>Extensive intraspecific genome diversity in a model arbuscular mycorrhizal fungus.</title>
        <authorList>
            <person name="Chen E.C.H."/>
            <person name="Morin E."/>
            <person name="Baudet D."/>
            <person name="Noel J."/>
            <person name="Ndikumana S."/>
            <person name="Charron P."/>
            <person name="St-Onge C."/>
            <person name="Giorgi J."/>
            <person name="Grigoriev I.V."/>
            <person name="Roux C."/>
            <person name="Martin F.M."/>
            <person name="Corradi N."/>
        </authorList>
    </citation>
    <scope>NUCLEOTIDE SEQUENCE [LARGE SCALE GENOMIC DNA]</scope>
    <source>
        <strain evidence="1 2">A1</strain>
    </source>
</reference>
<accession>A0A2N0QQF0</accession>
<organism evidence="1 2">
    <name type="scientific">Rhizophagus irregularis</name>
    <dbReference type="NCBI Taxonomy" id="588596"/>
    <lineage>
        <taxon>Eukaryota</taxon>
        <taxon>Fungi</taxon>
        <taxon>Fungi incertae sedis</taxon>
        <taxon>Mucoromycota</taxon>
        <taxon>Glomeromycotina</taxon>
        <taxon>Glomeromycetes</taxon>
        <taxon>Glomerales</taxon>
        <taxon>Glomeraceae</taxon>
        <taxon>Rhizophagus</taxon>
    </lineage>
</organism>
<evidence type="ECO:0000313" key="2">
    <source>
        <dbReference type="Proteomes" id="UP000232688"/>
    </source>
</evidence>
<protein>
    <submittedName>
        <fullName evidence="1">Uncharacterized protein</fullName>
    </submittedName>
</protein>
<gene>
    <name evidence="1" type="ORF">RhiirA1_479634</name>
</gene>